<proteinExistence type="predicted"/>
<dbReference type="AlphaFoldDB" id="A0A4V6MF85"/>
<keyword evidence="1" id="KW-0812">Transmembrane</keyword>
<evidence type="ECO:0000313" key="3">
    <source>
        <dbReference type="Proteomes" id="UP000292027"/>
    </source>
</evidence>
<dbReference type="OrthoDB" id="4838646at2"/>
<feature type="transmembrane region" description="Helical" evidence="1">
    <location>
        <begin position="21"/>
        <end position="43"/>
    </location>
</feature>
<dbReference type="Proteomes" id="UP000292027">
    <property type="component" value="Unassembled WGS sequence"/>
</dbReference>
<evidence type="ECO:0000256" key="1">
    <source>
        <dbReference type="SAM" id="Phobius"/>
    </source>
</evidence>
<sequence>MIAAATILFAFPLGFFLRNRLSAYVAYIAIFAYCFTFQTLYLLRAWVGDSHQAFPADPETLPLGYLGVTAGIYAVGFLLVTIGHRVGAKRRTRAVDLDPVT</sequence>
<comment type="caution">
    <text evidence="2">The sequence shown here is derived from an EMBL/GenBank/DDBJ whole genome shotgun (WGS) entry which is preliminary data.</text>
</comment>
<dbReference type="EMBL" id="SHKR01000011">
    <property type="protein sequence ID" value="RZU19946.1"/>
    <property type="molecule type" value="Genomic_DNA"/>
</dbReference>
<dbReference type="RefSeq" id="WP_130442193.1">
    <property type="nucleotide sequence ID" value="NZ_SHKR01000011.1"/>
</dbReference>
<protein>
    <submittedName>
        <fullName evidence="2">Uncharacterized protein</fullName>
    </submittedName>
</protein>
<keyword evidence="1" id="KW-1133">Transmembrane helix</keyword>
<reference evidence="2 3" key="1">
    <citation type="journal article" date="2015" name="Stand. Genomic Sci.">
        <title>Genomic Encyclopedia of Bacterial and Archaeal Type Strains, Phase III: the genomes of soil and plant-associated and newly described type strains.</title>
        <authorList>
            <person name="Whitman W.B."/>
            <person name="Woyke T."/>
            <person name="Klenk H.P."/>
            <person name="Zhou Y."/>
            <person name="Lilburn T.G."/>
            <person name="Beck B.J."/>
            <person name="De Vos P."/>
            <person name="Vandamme P."/>
            <person name="Eisen J.A."/>
            <person name="Garrity G."/>
            <person name="Hugenholtz P."/>
            <person name="Kyrpides N.C."/>
        </authorList>
    </citation>
    <scope>NUCLEOTIDE SEQUENCE [LARGE SCALE GENOMIC DNA]</scope>
    <source>
        <strain evidence="2 3">VKM Ac-2540</strain>
    </source>
</reference>
<name>A0A4V6MF85_9ACTN</name>
<keyword evidence="3" id="KW-1185">Reference proteome</keyword>
<evidence type="ECO:0000313" key="2">
    <source>
        <dbReference type="EMBL" id="RZU19946.1"/>
    </source>
</evidence>
<gene>
    <name evidence="2" type="ORF">EV645_2166</name>
</gene>
<accession>A0A4V6MF85</accession>
<keyword evidence="1" id="KW-0472">Membrane</keyword>
<feature type="transmembrane region" description="Helical" evidence="1">
    <location>
        <begin position="63"/>
        <end position="83"/>
    </location>
</feature>
<organism evidence="2 3">
    <name type="scientific">Kribbella rubisoli</name>
    <dbReference type="NCBI Taxonomy" id="3075929"/>
    <lineage>
        <taxon>Bacteria</taxon>
        <taxon>Bacillati</taxon>
        <taxon>Actinomycetota</taxon>
        <taxon>Actinomycetes</taxon>
        <taxon>Propionibacteriales</taxon>
        <taxon>Kribbellaceae</taxon>
        <taxon>Kribbella</taxon>
    </lineage>
</organism>